<name>A0ABV2D0I1_9SPHN</name>
<evidence type="ECO:0000313" key="2">
    <source>
        <dbReference type="EMBL" id="MET1755323.1"/>
    </source>
</evidence>
<organism evidence="2 3">
    <name type="scientific">Novosphingobium kalidii</name>
    <dbReference type="NCBI Taxonomy" id="3230299"/>
    <lineage>
        <taxon>Bacteria</taxon>
        <taxon>Pseudomonadati</taxon>
        <taxon>Pseudomonadota</taxon>
        <taxon>Alphaproteobacteria</taxon>
        <taxon>Sphingomonadales</taxon>
        <taxon>Sphingomonadaceae</taxon>
        <taxon>Novosphingobium</taxon>
    </lineage>
</organism>
<sequence>MRRRATDAADQAPLWKRLAWMAAIWAGSVAALGMIAWLIRTWLRP</sequence>
<dbReference type="Pfam" id="PF10617">
    <property type="entry name" value="DUF2474"/>
    <property type="match status" value="1"/>
</dbReference>
<protein>
    <submittedName>
        <fullName evidence="2">DUF2474 domain-containing protein</fullName>
    </submittedName>
</protein>
<evidence type="ECO:0000256" key="1">
    <source>
        <dbReference type="SAM" id="Phobius"/>
    </source>
</evidence>
<keyword evidence="3" id="KW-1185">Reference proteome</keyword>
<proteinExistence type="predicted"/>
<feature type="transmembrane region" description="Helical" evidence="1">
    <location>
        <begin position="20"/>
        <end position="39"/>
    </location>
</feature>
<comment type="caution">
    <text evidence="2">The sequence shown here is derived from an EMBL/GenBank/DDBJ whole genome shotgun (WGS) entry which is preliminary data.</text>
</comment>
<keyword evidence="1" id="KW-0812">Transmembrane</keyword>
<evidence type="ECO:0000313" key="3">
    <source>
        <dbReference type="Proteomes" id="UP001548713"/>
    </source>
</evidence>
<gene>
    <name evidence="2" type="ORF">ABVV53_07610</name>
</gene>
<keyword evidence="1" id="KW-1133">Transmembrane helix</keyword>
<dbReference type="Proteomes" id="UP001548713">
    <property type="component" value="Unassembled WGS sequence"/>
</dbReference>
<dbReference type="InterPro" id="IPR018895">
    <property type="entry name" value="DUF2474"/>
</dbReference>
<dbReference type="RefSeq" id="WP_353983792.1">
    <property type="nucleotide sequence ID" value="NZ_JBEWLY010000013.1"/>
</dbReference>
<keyword evidence="1" id="KW-0472">Membrane</keyword>
<dbReference type="EMBL" id="JBEWLY010000013">
    <property type="protein sequence ID" value="MET1755323.1"/>
    <property type="molecule type" value="Genomic_DNA"/>
</dbReference>
<accession>A0ABV2D0I1</accession>
<reference evidence="2 3" key="1">
    <citation type="submission" date="2024-07" db="EMBL/GenBank/DDBJ databases">
        <title>Novosphingobium kalidii RD2P27.</title>
        <authorList>
            <person name="Sun J.-Q."/>
        </authorList>
    </citation>
    <scope>NUCLEOTIDE SEQUENCE [LARGE SCALE GENOMIC DNA]</scope>
    <source>
        <strain evidence="2 3">RD2P27</strain>
    </source>
</reference>